<gene>
    <name evidence="1" type="ORF">FSP39_022714</name>
</gene>
<dbReference type="EMBL" id="VSWD01000005">
    <property type="protein sequence ID" value="KAK3103893.1"/>
    <property type="molecule type" value="Genomic_DNA"/>
</dbReference>
<name>A0AA89C8J3_PINIB</name>
<evidence type="ECO:0000313" key="2">
    <source>
        <dbReference type="Proteomes" id="UP001186944"/>
    </source>
</evidence>
<dbReference type="AlphaFoldDB" id="A0AA89C8J3"/>
<organism evidence="1 2">
    <name type="scientific">Pinctada imbricata</name>
    <name type="common">Atlantic pearl-oyster</name>
    <name type="synonym">Pinctada martensii</name>
    <dbReference type="NCBI Taxonomy" id="66713"/>
    <lineage>
        <taxon>Eukaryota</taxon>
        <taxon>Metazoa</taxon>
        <taxon>Spiralia</taxon>
        <taxon>Lophotrochozoa</taxon>
        <taxon>Mollusca</taxon>
        <taxon>Bivalvia</taxon>
        <taxon>Autobranchia</taxon>
        <taxon>Pteriomorphia</taxon>
        <taxon>Pterioida</taxon>
        <taxon>Pterioidea</taxon>
        <taxon>Pteriidae</taxon>
        <taxon>Pinctada</taxon>
    </lineage>
</organism>
<dbReference type="Proteomes" id="UP001186944">
    <property type="component" value="Unassembled WGS sequence"/>
</dbReference>
<keyword evidence="2" id="KW-1185">Reference proteome</keyword>
<protein>
    <submittedName>
        <fullName evidence="1">Uncharacterized protein</fullName>
    </submittedName>
</protein>
<comment type="caution">
    <text evidence="1">The sequence shown here is derived from an EMBL/GenBank/DDBJ whole genome shotgun (WGS) entry which is preliminary data.</text>
</comment>
<dbReference type="InterPro" id="IPR013320">
    <property type="entry name" value="ConA-like_dom_sf"/>
</dbReference>
<dbReference type="SUPFAM" id="SSF49899">
    <property type="entry name" value="Concanavalin A-like lectins/glucanases"/>
    <property type="match status" value="1"/>
</dbReference>
<proteinExistence type="predicted"/>
<evidence type="ECO:0000313" key="1">
    <source>
        <dbReference type="EMBL" id="KAK3103893.1"/>
    </source>
</evidence>
<accession>A0AA89C8J3</accession>
<sequence>MPCAPGTAYDTKDCECTVRAKYTATKEQTVKPSKIAKHQDNFLFTFLDHNIFNKNEKTTKFLFSQVAKQKVKLNFTEGFEDERDKRPVYVVNNNVTFGQGVAKFDGTSRLRVPQLSNVDYGEAVVLKIKFRETRDTSNKAQAIISNGDCGNNASILVAKDAEKITFGAETVGGEYTQVEIPKPKTEWKTVKYAYNDGRLQGTVNGHSKSAWIPSGGRIQARPCALQIGHGEGLGDFQGDIEDVSFI</sequence>
<reference evidence="1" key="1">
    <citation type="submission" date="2019-08" db="EMBL/GenBank/DDBJ databases">
        <title>The improved chromosome-level genome for the pearl oyster Pinctada fucata martensii using PacBio sequencing and Hi-C.</title>
        <authorList>
            <person name="Zheng Z."/>
        </authorList>
    </citation>
    <scope>NUCLEOTIDE SEQUENCE</scope>
    <source>
        <strain evidence="1">ZZ-2019</strain>
        <tissue evidence="1">Adductor muscle</tissue>
    </source>
</reference>